<feature type="transmembrane region" description="Helical" evidence="2">
    <location>
        <begin position="365"/>
        <end position="382"/>
    </location>
</feature>
<evidence type="ECO:0000259" key="4">
    <source>
        <dbReference type="Pfam" id="PF23317"/>
    </source>
</evidence>
<comment type="caution">
    <text evidence="5">The sequence shown here is derived from an EMBL/GenBank/DDBJ whole genome shotgun (WGS) entry which is preliminary data.</text>
</comment>
<dbReference type="PANTHER" id="PTHR35859:SF1">
    <property type="entry name" value="NONSELECTIVE CATION CHANNEL PROTEIN"/>
    <property type="match status" value="1"/>
</dbReference>
<gene>
    <name evidence="5" type="ORF">K431DRAFT_315579</name>
</gene>
<keyword evidence="2" id="KW-0812">Transmembrane</keyword>
<reference evidence="5" key="1">
    <citation type="journal article" date="2020" name="Stud. Mycol.">
        <title>101 Dothideomycetes genomes: a test case for predicting lifestyles and emergence of pathogens.</title>
        <authorList>
            <person name="Haridas S."/>
            <person name="Albert R."/>
            <person name="Binder M."/>
            <person name="Bloem J."/>
            <person name="Labutti K."/>
            <person name="Salamov A."/>
            <person name="Andreopoulos B."/>
            <person name="Baker S."/>
            <person name="Barry K."/>
            <person name="Bills G."/>
            <person name="Bluhm B."/>
            <person name="Cannon C."/>
            <person name="Castanera R."/>
            <person name="Culley D."/>
            <person name="Daum C."/>
            <person name="Ezra D."/>
            <person name="Gonzalez J."/>
            <person name="Henrissat B."/>
            <person name="Kuo A."/>
            <person name="Liang C."/>
            <person name="Lipzen A."/>
            <person name="Lutzoni F."/>
            <person name="Magnuson J."/>
            <person name="Mondo S."/>
            <person name="Nolan M."/>
            <person name="Ohm R."/>
            <person name="Pangilinan J."/>
            <person name="Park H.-J."/>
            <person name="Ramirez L."/>
            <person name="Alfaro M."/>
            <person name="Sun H."/>
            <person name="Tritt A."/>
            <person name="Yoshinaga Y."/>
            <person name="Zwiers L.-H."/>
            <person name="Turgeon B."/>
            <person name="Goodwin S."/>
            <person name="Spatafora J."/>
            <person name="Crous P."/>
            <person name="Grigoriev I."/>
        </authorList>
    </citation>
    <scope>NUCLEOTIDE SEQUENCE</scope>
    <source>
        <strain evidence="5">CBS 116435</strain>
    </source>
</reference>
<dbReference type="Pfam" id="PF23190">
    <property type="entry name" value="LHD_TRPY1"/>
    <property type="match status" value="1"/>
</dbReference>
<feature type="transmembrane region" description="Helical" evidence="2">
    <location>
        <begin position="528"/>
        <end position="545"/>
    </location>
</feature>
<keyword evidence="5" id="KW-0675">Receptor</keyword>
<feature type="region of interest" description="Disordered" evidence="1">
    <location>
        <begin position="745"/>
        <end position="785"/>
    </location>
</feature>
<dbReference type="Pfam" id="PF23317">
    <property type="entry name" value="YVC1_C"/>
    <property type="match status" value="1"/>
</dbReference>
<accession>A0A9P4UKN2</accession>
<feature type="transmembrane region" description="Helical" evidence="2">
    <location>
        <begin position="394"/>
        <end position="412"/>
    </location>
</feature>
<keyword evidence="2" id="KW-0472">Membrane</keyword>
<feature type="transmembrane region" description="Helical" evidence="2">
    <location>
        <begin position="619"/>
        <end position="636"/>
    </location>
</feature>
<evidence type="ECO:0000313" key="5">
    <source>
        <dbReference type="EMBL" id="KAF2717644.1"/>
    </source>
</evidence>
<feature type="transmembrane region" description="Helical" evidence="2">
    <location>
        <begin position="648"/>
        <end position="667"/>
    </location>
</feature>
<evidence type="ECO:0000313" key="6">
    <source>
        <dbReference type="Proteomes" id="UP000799441"/>
    </source>
</evidence>
<feature type="compositionally biased region" description="Basic and acidic residues" evidence="1">
    <location>
        <begin position="80"/>
        <end position="89"/>
    </location>
</feature>
<feature type="transmembrane region" description="Helical" evidence="2">
    <location>
        <begin position="432"/>
        <end position="451"/>
    </location>
</feature>
<keyword evidence="2" id="KW-1133">Transmembrane helix</keyword>
<dbReference type="PANTHER" id="PTHR35859">
    <property type="entry name" value="NONSELECTIVE CATION CHANNEL PROTEIN"/>
    <property type="match status" value="1"/>
</dbReference>
<evidence type="ECO:0000256" key="2">
    <source>
        <dbReference type="SAM" id="Phobius"/>
    </source>
</evidence>
<dbReference type="InterPro" id="IPR052971">
    <property type="entry name" value="TRP_calcium_channel"/>
</dbReference>
<dbReference type="AlphaFoldDB" id="A0A9P4UKN2"/>
<feature type="domain" description="Calcium channel YVC1-like C-terminal transmembrane" evidence="4">
    <location>
        <begin position="371"/>
        <end position="672"/>
    </location>
</feature>
<dbReference type="EMBL" id="MU003839">
    <property type="protein sequence ID" value="KAF2717644.1"/>
    <property type="molecule type" value="Genomic_DNA"/>
</dbReference>
<feature type="region of interest" description="Disordered" evidence="1">
    <location>
        <begin position="1"/>
        <end position="139"/>
    </location>
</feature>
<feature type="compositionally biased region" description="Low complexity" evidence="1">
    <location>
        <begin position="26"/>
        <end position="51"/>
    </location>
</feature>
<evidence type="ECO:0000259" key="3">
    <source>
        <dbReference type="Pfam" id="PF23190"/>
    </source>
</evidence>
<keyword evidence="6" id="KW-1185">Reference proteome</keyword>
<dbReference type="OrthoDB" id="2373987at2759"/>
<feature type="compositionally biased region" description="Polar residues" evidence="1">
    <location>
        <begin position="52"/>
        <end position="61"/>
    </location>
</feature>
<dbReference type="Proteomes" id="UP000799441">
    <property type="component" value="Unassembled WGS sequence"/>
</dbReference>
<dbReference type="InterPro" id="IPR056336">
    <property type="entry name" value="YVC1_C"/>
</dbReference>
<feature type="compositionally biased region" description="Basic and acidic residues" evidence="1">
    <location>
        <begin position="775"/>
        <end position="785"/>
    </location>
</feature>
<proteinExistence type="predicted"/>
<evidence type="ECO:0000256" key="1">
    <source>
        <dbReference type="SAM" id="MobiDB-lite"/>
    </source>
</evidence>
<dbReference type="InterPro" id="IPR056337">
    <property type="entry name" value="LHD_YVC1"/>
</dbReference>
<feature type="transmembrane region" description="Helical" evidence="2">
    <location>
        <begin position="500"/>
        <end position="521"/>
    </location>
</feature>
<organism evidence="5 6">
    <name type="scientific">Polychaeton citri CBS 116435</name>
    <dbReference type="NCBI Taxonomy" id="1314669"/>
    <lineage>
        <taxon>Eukaryota</taxon>
        <taxon>Fungi</taxon>
        <taxon>Dikarya</taxon>
        <taxon>Ascomycota</taxon>
        <taxon>Pezizomycotina</taxon>
        <taxon>Dothideomycetes</taxon>
        <taxon>Dothideomycetidae</taxon>
        <taxon>Capnodiales</taxon>
        <taxon>Capnodiaceae</taxon>
        <taxon>Polychaeton</taxon>
    </lineage>
</organism>
<protein>
    <submittedName>
        <fullName evidence="5">Receptor-activated Ca2+-permeable cation channel</fullName>
    </submittedName>
</protein>
<feature type="domain" description="YVC1 N-terminal linker helical" evidence="3">
    <location>
        <begin position="143"/>
        <end position="335"/>
    </location>
</feature>
<feature type="transmembrane region" description="Helical" evidence="2">
    <location>
        <begin position="565"/>
        <end position="586"/>
    </location>
</feature>
<sequence>MADEERGQGTLLPLTDGNRYHTFDDSNTNSRTESSRTSPERSSSPEPNNSTVAFENTDTGGSSPGRRVTYPTESLRPPLLKRDTKRAESSRSISEALRIARSREEQETLLGAGEEADDDGCYPPRKNDDPRAPNPHSDLPVYTTIHKIRRLIIASIDDPYSLDQLKSPRMNVAVVRPLVDHLYDPDDVSIVYCLLVNRVQFLREQSYQAHHQTVNITRATLCEVIASRVLRRYDEDHEGRTGLLKVANVLVAGFEPFQTAPPEVARHNISALHWTIQRHFMRAGYEKMLTALEVAIVSEAKNFLSTSACQKIVEGVYRGRIIYQPTSFVDILPDHYKARGISLYDPRRAPILNQYRLIVPRTRNILEVFQFVILLILYVATMTGQAESVGPKHLMLTVSEIVFAVYAMGWVLDEIASVLEHGWSVHTENLWSFLDIGFVLIFWAYFGVRVHGLVISDGSTSKLALDILSLGAPVLLPRLAFCLMPENMLFISLRAMMADFTFLTLLAAWCFGGFLLSLRWLSENQDGNIRHGVLTISKWMLWIWFGLDGTGVQRSVEMHWFLGPVLMITFAFLGNTLFLTILVAMLSNTYTNLANNATAEIQFRRAVLTFEGVKSDAIFAYRPPFNVIALLVLLPLKFTMSPRWFHKVNVTAIKVLNAPILIAISLYERQYLWKRSKYLTPPQRLSWLTSWERFGAHGDLRAVFDTDPPQSVMDEIDDVDDVLGGELWDGGNYLSMIRRRRGSRTVSEVSGVTGTTGHGGTSRAVSRAARRRRSTLRDAPEQADV</sequence>
<name>A0A9P4UKN2_9PEZI</name>